<dbReference type="EMBL" id="AWSV01000108">
    <property type="protein sequence ID" value="ERI85097.1"/>
    <property type="molecule type" value="Genomic_DNA"/>
</dbReference>
<dbReference type="GO" id="GO:0050897">
    <property type="term" value="F:cobalt ion binding"/>
    <property type="evidence" value="ECO:0007669"/>
    <property type="project" value="TreeGrafter"/>
</dbReference>
<comment type="catalytic activity">
    <reaction evidence="10">
        <text>Mg(2+)(in) = Mg(2+)(out)</text>
        <dbReference type="Rhea" id="RHEA:29827"/>
        <dbReference type="ChEBI" id="CHEBI:18420"/>
    </reaction>
</comment>
<evidence type="ECO:0000256" key="12">
    <source>
        <dbReference type="RuleBase" id="RU362010"/>
    </source>
</evidence>
<protein>
    <recommendedName>
        <fullName evidence="12">Magnesium transport protein CorA</fullName>
    </recommendedName>
</protein>
<evidence type="ECO:0000256" key="2">
    <source>
        <dbReference type="ARBA" id="ARBA00009765"/>
    </source>
</evidence>
<dbReference type="AlphaFoldDB" id="U2DTY5"/>
<gene>
    <name evidence="12" type="primary">corA</name>
    <name evidence="14" type="ORF">HMPREF1981_01983</name>
</gene>
<keyword evidence="9 12" id="KW-0472">Membrane</keyword>
<dbReference type="GO" id="GO:0015095">
    <property type="term" value="F:magnesium ion transmembrane transporter activity"/>
    <property type="evidence" value="ECO:0007669"/>
    <property type="project" value="UniProtKB-UniRule"/>
</dbReference>
<feature type="transmembrane region" description="Helical" evidence="12">
    <location>
        <begin position="359"/>
        <end position="379"/>
    </location>
</feature>
<dbReference type="InterPro" id="IPR045863">
    <property type="entry name" value="CorA_TM1_TM2"/>
</dbReference>
<proteinExistence type="inferred from homology"/>
<evidence type="ECO:0000256" key="13">
    <source>
        <dbReference type="SAM" id="Coils"/>
    </source>
</evidence>
<keyword evidence="13" id="KW-0175">Coiled coil</keyword>
<evidence type="ECO:0000256" key="4">
    <source>
        <dbReference type="ARBA" id="ARBA00022475"/>
    </source>
</evidence>
<dbReference type="SUPFAM" id="SSF144083">
    <property type="entry name" value="Magnesium transport protein CorA, transmembrane region"/>
    <property type="match status" value="1"/>
</dbReference>
<dbReference type="HOGENOM" id="CLU_007127_0_0_10"/>
<evidence type="ECO:0000256" key="1">
    <source>
        <dbReference type="ARBA" id="ARBA00004651"/>
    </source>
</evidence>
<dbReference type="Gene3D" id="3.30.460.20">
    <property type="entry name" value="CorA soluble domain-like"/>
    <property type="match status" value="1"/>
</dbReference>
<organism evidence="14 15">
    <name type="scientific">Bacteroides pyogenes F0041</name>
    <dbReference type="NCBI Taxonomy" id="1321819"/>
    <lineage>
        <taxon>Bacteria</taxon>
        <taxon>Pseudomonadati</taxon>
        <taxon>Bacteroidota</taxon>
        <taxon>Bacteroidia</taxon>
        <taxon>Bacteroidales</taxon>
        <taxon>Bacteroidaceae</taxon>
        <taxon>Bacteroides</taxon>
    </lineage>
</organism>
<evidence type="ECO:0000313" key="15">
    <source>
        <dbReference type="Proteomes" id="UP000016496"/>
    </source>
</evidence>
<dbReference type="GO" id="GO:0015087">
    <property type="term" value="F:cobalt ion transmembrane transporter activity"/>
    <property type="evidence" value="ECO:0007669"/>
    <property type="project" value="UniProtKB-UniRule"/>
</dbReference>
<keyword evidence="4 12" id="KW-1003">Cell membrane</keyword>
<evidence type="ECO:0000256" key="8">
    <source>
        <dbReference type="ARBA" id="ARBA00023065"/>
    </source>
</evidence>
<evidence type="ECO:0000256" key="11">
    <source>
        <dbReference type="ARBA" id="ARBA00045497"/>
    </source>
</evidence>
<evidence type="ECO:0000256" key="10">
    <source>
        <dbReference type="ARBA" id="ARBA00034269"/>
    </source>
</evidence>
<keyword evidence="7 12" id="KW-1133">Transmembrane helix</keyword>
<dbReference type="InterPro" id="IPR045861">
    <property type="entry name" value="CorA_cytoplasmic_dom"/>
</dbReference>
<evidence type="ECO:0000256" key="7">
    <source>
        <dbReference type="ARBA" id="ARBA00022989"/>
    </source>
</evidence>
<keyword evidence="5 12" id="KW-0812">Transmembrane</keyword>
<evidence type="ECO:0000313" key="14">
    <source>
        <dbReference type="EMBL" id="ERI85097.1"/>
    </source>
</evidence>
<comment type="function">
    <text evidence="11">Mediates influx of magnesium ions. Alternates between open and closed states. Activated by low cytoplasmic Mg(2+) levels. Inactive when cytoplasmic Mg(2+) levels are high.</text>
</comment>
<dbReference type="InterPro" id="IPR002523">
    <property type="entry name" value="MgTranspt_CorA/ZnTranspt_ZntB"/>
</dbReference>
<dbReference type="PANTHER" id="PTHR46494">
    <property type="entry name" value="CORA FAMILY METAL ION TRANSPORTER (EUROFUNG)"/>
    <property type="match status" value="1"/>
</dbReference>
<evidence type="ECO:0000256" key="5">
    <source>
        <dbReference type="ARBA" id="ARBA00022692"/>
    </source>
</evidence>
<dbReference type="InterPro" id="IPR004488">
    <property type="entry name" value="Mg/Co-transport_prot_CorA"/>
</dbReference>
<sequence length="385" mass="45189">MMKTTNFARKTQQASLLFKEISAKLTKNMNNNLLSEKLIYTGESTTPTHLHLCTYNAIKMKEANGSSLQALDATLDEEQINWLQVHGMNNTETIRQICERFEINFLTLQDILNANHPTKIEESEKHIVLILKIFKIEKKKNDGNKDIQEGEEKEKLQQQVCIILGNNFILTFLEEETDFFDDVINALRNDILKIRQRQSDYLFSVLLNSVMSNYISTVSFIEDALEDLEEEMLNITDENKIGIQIQTLRREYMMIKKTVLPLKEQYVRLLRTENLLIHKANRIFFNDVNDHLQFVLQTIEICRETLSSLVDLYISNNDLRMNDIMKRLTIVSTIFIPLTFLAGVWGMNFENMPELNWKHGYLLAWILMLIIGVIVFIYFKKKKWY</sequence>
<keyword evidence="6 12" id="KW-0460">Magnesium</keyword>
<keyword evidence="8 12" id="KW-0406">Ion transport</keyword>
<dbReference type="CDD" id="cd12828">
    <property type="entry name" value="TmCorA-like_1"/>
    <property type="match status" value="1"/>
</dbReference>
<reference evidence="14 15" key="1">
    <citation type="submission" date="2013-08" db="EMBL/GenBank/DDBJ databases">
        <authorList>
            <person name="Weinstock G."/>
            <person name="Sodergren E."/>
            <person name="Wylie T."/>
            <person name="Fulton L."/>
            <person name="Fulton R."/>
            <person name="Fronick C."/>
            <person name="O'Laughlin M."/>
            <person name="Godfrey J."/>
            <person name="Miner T."/>
            <person name="Herter B."/>
            <person name="Appelbaum E."/>
            <person name="Cordes M."/>
            <person name="Lek S."/>
            <person name="Wollam A."/>
            <person name="Pepin K.H."/>
            <person name="Palsikar V.B."/>
            <person name="Mitreva M."/>
            <person name="Wilson R.K."/>
        </authorList>
    </citation>
    <scope>NUCLEOTIDE SEQUENCE [LARGE SCALE GENOMIC DNA]</scope>
    <source>
        <strain evidence="14 15">F0041</strain>
    </source>
</reference>
<keyword evidence="3 12" id="KW-0813">Transport</keyword>
<dbReference type="GO" id="GO:0000287">
    <property type="term" value="F:magnesium ion binding"/>
    <property type="evidence" value="ECO:0007669"/>
    <property type="project" value="TreeGrafter"/>
</dbReference>
<dbReference type="SUPFAM" id="SSF143865">
    <property type="entry name" value="CorA soluble domain-like"/>
    <property type="match status" value="1"/>
</dbReference>
<dbReference type="PATRIC" id="fig|1321819.3.peg.1830"/>
<dbReference type="PANTHER" id="PTHR46494:SF1">
    <property type="entry name" value="CORA FAMILY METAL ION TRANSPORTER (EUROFUNG)"/>
    <property type="match status" value="1"/>
</dbReference>
<dbReference type="GO" id="GO:0005886">
    <property type="term" value="C:plasma membrane"/>
    <property type="evidence" value="ECO:0007669"/>
    <property type="project" value="UniProtKB-SubCell"/>
</dbReference>
<dbReference type="NCBIfam" id="TIGR00383">
    <property type="entry name" value="corA"/>
    <property type="match status" value="1"/>
</dbReference>
<comment type="subcellular location">
    <subcellularLocation>
        <location evidence="1">Cell membrane</location>
        <topology evidence="1">Multi-pass membrane protein</topology>
    </subcellularLocation>
    <subcellularLocation>
        <location evidence="12">Membrane</location>
        <topology evidence="12">Multi-pass membrane protein</topology>
    </subcellularLocation>
</comment>
<evidence type="ECO:0000256" key="6">
    <source>
        <dbReference type="ARBA" id="ARBA00022842"/>
    </source>
</evidence>
<name>U2DTY5_9BACE</name>
<feature type="coiled-coil region" evidence="13">
    <location>
        <begin position="211"/>
        <end position="238"/>
    </location>
</feature>
<comment type="similarity">
    <text evidence="2 12">Belongs to the CorA metal ion transporter (MIT) (TC 1.A.35) family.</text>
</comment>
<dbReference type="Pfam" id="PF01544">
    <property type="entry name" value="CorA"/>
    <property type="match status" value="1"/>
</dbReference>
<accession>U2DTY5</accession>
<evidence type="ECO:0000256" key="9">
    <source>
        <dbReference type="ARBA" id="ARBA00023136"/>
    </source>
</evidence>
<comment type="caution">
    <text evidence="14">The sequence shown here is derived from an EMBL/GenBank/DDBJ whole genome shotgun (WGS) entry which is preliminary data.</text>
</comment>
<feature type="transmembrane region" description="Helical" evidence="12">
    <location>
        <begin position="328"/>
        <end position="347"/>
    </location>
</feature>
<dbReference type="Proteomes" id="UP000016496">
    <property type="component" value="Unassembled WGS sequence"/>
</dbReference>
<dbReference type="Gene3D" id="1.20.58.340">
    <property type="entry name" value="Magnesium transport protein CorA, transmembrane region"/>
    <property type="match status" value="2"/>
</dbReference>
<dbReference type="FunFam" id="1.20.58.340:FF:000004">
    <property type="entry name" value="Magnesium transport protein CorA"/>
    <property type="match status" value="1"/>
</dbReference>
<evidence type="ECO:0000256" key="3">
    <source>
        <dbReference type="ARBA" id="ARBA00022448"/>
    </source>
</evidence>